<dbReference type="EMBL" id="CP045484">
    <property type="protein sequence ID" value="QGR15894.1"/>
    <property type="molecule type" value="Genomic_DNA"/>
</dbReference>
<dbReference type="PANTHER" id="PTHR35336:SF5">
    <property type="entry name" value="ADENOSYLCOBINAMIDE AMIDOHYDROLASE"/>
    <property type="match status" value="1"/>
</dbReference>
<dbReference type="InterPro" id="IPR002808">
    <property type="entry name" value="AdoCbi_amidolase"/>
</dbReference>
<dbReference type="PANTHER" id="PTHR35336">
    <property type="entry name" value="ADENOSYLCOBINAMIDE AMIDOHYDROLASE"/>
    <property type="match status" value="1"/>
</dbReference>
<dbReference type="RefSeq" id="WP_156013529.1">
    <property type="nucleotide sequence ID" value="NZ_AP031374.1"/>
</dbReference>
<dbReference type="GeneID" id="95643659"/>
<protein>
    <submittedName>
        <fullName evidence="1">Adenosylcobinamide amidohydrolase</fullName>
    </submittedName>
    <submittedName>
        <fullName evidence="2">CoF synthetase</fullName>
    </submittedName>
</protein>
<evidence type="ECO:0000313" key="2">
    <source>
        <dbReference type="EMBL" id="QGR15894.1"/>
    </source>
</evidence>
<dbReference type="KEGG" id="soh:D1869_00840"/>
<reference evidence="2 3" key="1">
    <citation type="submission" date="2019-10" db="EMBL/GenBank/DDBJ databases">
        <title>Genome Sequences from Six Type Strain Members of the Archaeal Family Sulfolobaceae: Acidianus ambivalens, Acidianus infernus, Metallosphaera prunae, Stygiolobus azoricus, Sulfolobus metallicus, and Sulfurisphaera ohwakuensis.</title>
        <authorList>
            <person name="Counts J.A."/>
            <person name="Kelly R.M."/>
        </authorList>
    </citation>
    <scope>NUCLEOTIDE SEQUENCE [LARGE SCALE GENOMIC DNA]</scope>
    <source>
        <strain evidence="2 3">TA-1</strain>
    </source>
</reference>
<evidence type="ECO:0000313" key="4">
    <source>
        <dbReference type="Proteomes" id="UP000582213"/>
    </source>
</evidence>
<evidence type="ECO:0000313" key="1">
    <source>
        <dbReference type="EMBL" id="MBB5253196.1"/>
    </source>
</evidence>
<dbReference type="AlphaFoldDB" id="A0A650CDP0"/>
<proteinExistence type="predicted"/>
<reference evidence="1 4" key="2">
    <citation type="submission" date="2020-08" db="EMBL/GenBank/DDBJ databases">
        <title>Genomic Encyclopedia of Type Strains, Phase IV (KMG-IV): sequencing the most valuable type-strain genomes for metagenomic binning, comparative biology and taxonomic classification.</title>
        <authorList>
            <person name="Goeker M."/>
        </authorList>
    </citation>
    <scope>NUCLEOTIDE SEQUENCE [LARGE SCALE GENOMIC DNA]</scope>
    <source>
        <strain evidence="1 4">DSM 12421</strain>
    </source>
</reference>
<evidence type="ECO:0000313" key="3">
    <source>
        <dbReference type="Proteomes" id="UP000427373"/>
    </source>
</evidence>
<gene>
    <name evidence="2" type="ORF">D1869_00840</name>
    <name evidence="1" type="ORF">HNQ62_000938</name>
</gene>
<organism evidence="2 3">
    <name type="scientific">Sulfurisphaera ohwakuensis</name>
    <dbReference type="NCBI Taxonomy" id="69656"/>
    <lineage>
        <taxon>Archaea</taxon>
        <taxon>Thermoproteota</taxon>
        <taxon>Thermoprotei</taxon>
        <taxon>Sulfolobales</taxon>
        <taxon>Sulfolobaceae</taxon>
        <taxon>Sulfurisphaera</taxon>
    </lineage>
</organism>
<dbReference type="OrthoDB" id="39225at2157"/>
<keyword evidence="1" id="KW-0378">Hydrolase</keyword>
<dbReference type="Pfam" id="PF01955">
    <property type="entry name" value="CbiZ"/>
    <property type="match status" value="1"/>
</dbReference>
<dbReference type="Proteomes" id="UP000582213">
    <property type="component" value="Unassembled WGS sequence"/>
</dbReference>
<accession>A0A650CDP0</accession>
<dbReference type="EMBL" id="JACHFY010000003">
    <property type="protein sequence ID" value="MBB5253196.1"/>
    <property type="molecule type" value="Genomic_DNA"/>
</dbReference>
<sequence>MIKKVLRYSLDKQYITLSSTLYPEGISYVDNIVLVIVDKNYCNTNPWSDIMQYVNENSVAFMTASEKFIFEKYDGKIKIFLSVGIGESGEDAGCTINVGAFLDFSLNINGLVDLVRTITEAKCGALRDLSLPYTGTASDAVAVGSLAGNEYFSGPSTELGKRIARIIREKIKELLT</sequence>
<dbReference type="InterPro" id="IPR052209">
    <property type="entry name" value="CbiZ"/>
</dbReference>
<name>A0A650CDP0_SULOH</name>
<dbReference type="Proteomes" id="UP000427373">
    <property type="component" value="Chromosome"/>
</dbReference>
<keyword evidence="3" id="KW-1185">Reference proteome</keyword>
<dbReference type="GO" id="GO:0016787">
    <property type="term" value="F:hydrolase activity"/>
    <property type="evidence" value="ECO:0007669"/>
    <property type="project" value="UniProtKB-KW"/>
</dbReference>